<dbReference type="GO" id="GO:0016020">
    <property type="term" value="C:membrane"/>
    <property type="evidence" value="ECO:0007669"/>
    <property type="project" value="UniProtKB-SubCell"/>
</dbReference>
<proteinExistence type="inferred from homology"/>
<evidence type="ECO:0000256" key="1">
    <source>
        <dbReference type="ARBA" id="ARBA00004141"/>
    </source>
</evidence>
<comment type="similarity">
    <text evidence="2">Belongs to the SLC35F solute transporter family.</text>
</comment>
<reference evidence="9 10" key="1">
    <citation type="journal article" date="2014" name="Nat. Genet.">
        <title>Whole-genome sequence of a flatfish provides insights into ZW sex chromosome evolution and adaptation to a benthic lifestyle.</title>
        <authorList>
            <person name="Chen S."/>
            <person name="Zhang G."/>
            <person name="Shao C."/>
            <person name="Huang Q."/>
            <person name="Liu G."/>
            <person name="Zhang P."/>
            <person name="Song W."/>
            <person name="An N."/>
            <person name="Chalopin D."/>
            <person name="Volff J.N."/>
            <person name="Hong Y."/>
            <person name="Li Q."/>
            <person name="Sha Z."/>
            <person name="Zhou H."/>
            <person name="Xie M."/>
            <person name="Yu Q."/>
            <person name="Liu Y."/>
            <person name="Xiang H."/>
            <person name="Wang N."/>
            <person name="Wu K."/>
            <person name="Yang C."/>
            <person name="Zhou Q."/>
            <person name="Liao X."/>
            <person name="Yang L."/>
            <person name="Hu Q."/>
            <person name="Zhang J."/>
            <person name="Meng L."/>
            <person name="Jin L."/>
            <person name="Tian Y."/>
            <person name="Lian J."/>
            <person name="Yang J."/>
            <person name="Miao G."/>
            <person name="Liu S."/>
            <person name="Liang Z."/>
            <person name="Yan F."/>
            <person name="Li Y."/>
            <person name="Sun B."/>
            <person name="Zhang H."/>
            <person name="Zhang J."/>
            <person name="Zhu Y."/>
            <person name="Du M."/>
            <person name="Zhao Y."/>
            <person name="Schartl M."/>
            <person name="Tang Q."/>
            <person name="Wang J."/>
        </authorList>
    </citation>
    <scope>NUCLEOTIDE SEQUENCE</scope>
</reference>
<reference evidence="9" key="3">
    <citation type="submission" date="2025-09" db="UniProtKB">
        <authorList>
            <consortium name="Ensembl"/>
        </authorList>
    </citation>
    <scope>IDENTIFICATION</scope>
</reference>
<evidence type="ECO:0000256" key="6">
    <source>
        <dbReference type="ARBA" id="ARBA00023136"/>
    </source>
</evidence>
<sequence length="380" mass="41979">FPLGLSPKEMEGRAQERLWGKWKVVCGLHNYNIRDVFTWQLLKTVAMGQVLSLLICGTAVSCQYLAEAKVETPMLQSFLNYALLLLVYTTILITRKGERNIVQILKTKWWKYLVMGVADVEANYVVVRAYQFTTLTSIQLLDCFVIPVLMLLSWMFLKTRYRLVHFVAVAVCLLGVGTMVGADIVAGREQGSSSDVLLGDGLVLLSAVLYAVSNMCQEYTVKNLSRVEFLGMMGLFGTIISVSLSFHLLCHRLCHVFAAAMLFAVYALCMYALYSFMPVVVKLTSATAVNLSLLTADLFSLFCGLFLFHYKFSALYIVSFVIITVGFIMFNAVPTYTPLTDEPADHSADPASRSASAATHLLTADRESPGTEAVIAVAAL</sequence>
<keyword evidence="10" id="KW-1185">Reference proteome</keyword>
<dbReference type="Proteomes" id="UP000265120">
    <property type="component" value="Chromosome 19"/>
</dbReference>
<dbReference type="PANTHER" id="PTHR14233:SF12">
    <property type="entry name" value="SOLUTE CARRIER FAMILY 35 MEMBER F2"/>
    <property type="match status" value="1"/>
</dbReference>
<dbReference type="GeneTree" id="ENSGT00390000015655"/>
<feature type="transmembrane region" description="Helical" evidence="8">
    <location>
        <begin position="315"/>
        <end position="333"/>
    </location>
</feature>
<dbReference type="AlphaFoldDB" id="A0A3P8W9W3"/>
<protein>
    <submittedName>
        <fullName evidence="9">Solute carrier family 35 member F2</fullName>
    </submittedName>
</protein>
<feature type="transmembrane region" description="Helical" evidence="8">
    <location>
        <begin position="139"/>
        <end position="157"/>
    </location>
</feature>
<dbReference type="SUPFAM" id="SSF103481">
    <property type="entry name" value="Multidrug resistance efflux transporter EmrE"/>
    <property type="match status" value="1"/>
</dbReference>
<keyword evidence="6 8" id="KW-0472">Membrane</keyword>
<dbReference type="InParanoid" id="A0A3P8W9W3"/>
<evidence type="ECO:0000256" key="8">
    <source>
        <dbReference type="SAM" id="Phobius"/>
    </source>
</evidence>
<evidence type="ECO:0000256" key="5">
    <source>
        <dbReference type="ARBA" id="ARBA00022989"/>
    </source>
</evidence>
<accession>A0A3P8W9W3</accession>
<evidence type="ECO:0000256" key="4">
    <source>
        <dbReference type="ARBA" id="ARBA00022692"/>
    </source>
</evidence>
<dbReference type="GO" id="GO:0022857">
    <property type="term" value="F:transmembrane transporter activity"/>
    <property type="evidence" value="ECO:0007669"/>
    <property type="project" value="InterPro"/>
</dbReference>
<feature type="transmembrane region" description="Helical" evidence="8">
    <location>
        <begin position="78"/>
        <end position="97"/>
    </location>
</feature>
<keyword evidence="4 8" id="KW-0812">Transmembrane</keyword>
<reference evidence="9" key="2">
    <citation type="submission" date="2025-08" db="UniProtKB">
        <authorList>
            <consortium name="Ensembl"/>
        </authorList>
    </citation>
    <scope>IDENTIFICATION</scope>
</reference>
<organism evidence="9 10">
    <name type="scientific">Cynoglossus semilaevis</name>
    <name type="common">Tongue sole</name>
    <dbReference type="NCBI Taxonomy" id="244447"/>
    <lineage>
        <taxon>Eukaryota</taxon>
        <taxon>Metazoa</taxon>
        <taxon>Chordata</taxon>
        <taxon>Craniata</taxon>
        <taxon>Vertebrata</taxon>
        <taxon>Euteleostomi</taxon>
        <taxon>Actinopterygii</taxon>
        <taxon>Neopterygii</taxon>
        <taxon>Teleostei</taxon>
        <taxon>Neoteleostei</taxon>
        <taxon>Acanthomorphata</taxon>
        <taxon>Carangaria</taxon>
        <taxon>Pleuronectiformes</taxon>
        <taxon>Pleuronectoidei</taxon>
        <taxon>Cynoglossidae</taxon>
        <taxon>Cynoglossinae</taxon>
        <taxon>Cynoglossus</taxon>
    </lineage>
</organism>
<keyword evidence="3" id="KW-0813">Transport</keyword>
<feature type="transmembrane region" description="Helical" evidence="8">
    <location>
        <begin position="163"/>
        <end position="184"/>
    </location>
</feature>
<feature type="transmembrane region" description="Helical" evidence="8">
    <location>
        <begin position="46"/>
        <end position="66"/>
    </location>
</feature>
<evidence type="ECO:0000256" key="3">
    <source>
        <dbReference type="ARBA" id="ARBA00022448"/>
    </source>
</evidence>
<keyword evidence="5 8" id="KW-1133">Transmembrane helix</keyword>
<feature type="transmembrane region" description="Helical" evidence="8">
    <location>
        <begin position="288"/>
        <end position="308"/>
    </location>
</feature>
<feature type="transmembrane region" description="Helical" evidence="8">
    <location>
        <begin position="229"/>
        <end position="249"/>
    </location>
</feature>
<dbReference type="InterPro" id="IPR052221">
    <property type="entry name" value="SLC35F_Transporter"/>
</dbReference>
<evidence type="ECO:0000256" key="2">
    <source>
        <dbReference type="ARBA" id="ARBA00007863"/>
    </source>
</evidence>
<evidence type="ECO:0000313" key="9">
    <source>
        <dbReference type="Ensembl" id="ENSCSEP00000024303.1"/>
    </source>
</evidence>
<comment type="function">
    <text evidence="7">Putative solute transporter.</text>
</comment>
<comment type="subcellular location">
    <subcellularLocation>
        <location evidence="1">Membrane</location>
        <topology evidence="1">Multi-pass membrane protein</topology>
    </subcellularLocation>
</comment>
<dbReference type="InterPro" id="IPR037185">
    <property type="entry name" value="EmrE-like"/>
</dbReference>
<dbReference type="PANTHER" id="PTHR14233">
    <property type="entry name" value="DUF914-RELATED"/>
    <property type="match status" value="1"/>
</dbReference>
<dbReference type="Ensembl" id="ENSCSET00000024631.1">
    <property type="protein sequence ID" value="ENSCSEP00000024303.1"/>
    <property type="gene ID" value="ENSCSEG00000015491.1"/>
</dbReference>
<evidence type="ECO:0000313" key="10">
    <source>
        <dbReference type="Proteomes" id="UP000265120"/>
    </source>
</evidence>
<dbReference type="InterPro" id="IPR009262">
    <property type="entry name" value="SLC35_F1/F2/F6"/>
</dbReference>
<evidence type="ECO:0000256" key="7">
    <source>
        <dbReference type="ARBA" id="ARBA00037727"/>
    </source>
</evidence>
<name>A0A3P8W9W3_CYNSE</name>
<feature type="transmembrane region" description="Helical" evidence="8">
    <location>
        <begin position="256"/>
        <end position="276"/>
    </location>
</feature>
<dbReference type="Pfam" id="PF06027">
    <property type="entry name" value="SLC35F"/>
    <property type="match status" value="1"/>
</dbReference>
<feature type="transmembrane region" description="Helical" evidence="8">
    <location>
        <begin position="196"/>
        <end position="213"/>
    </location>
</feature>